<sequence>MEYGNLKDALQYLVGLGEEGSKPEVVEINGKTYCTKNLTRYDKEEMAEPLKAASLTAMVDYIKNKYSEFKGDMILQIVGPEEVRLISGLTKERNRECLFKSGINPNGFRFDNYYDQEDFIINLQSGFQKNDDLVLILQVAGNVENNATASYGDDGVSQKTTIKKGIASKVDVIVPNPVLLAPYRTFLEVQQPLSAFIFRIGEGRGGEPVFKLVGADGGMWKYDAVKEIKSYLLEELEEFPNITIIG</sequence>
<organism evidence="1 2">
    <name type="scientific">Anaerocolumna chitinilytica</name>
    <dbReference type="NCBI Taxonomy" id="1727145"/>
    <lineage>
        <taxon>Bacteria</taxon>
        <taxon>Bacillati</taxon>
        <taxon>Bacillota</taxon>
        <taxon>Clostridia</taxon>
        <taxon>Lachnospirales</taxon>
        <taxon>Lachnospiraceae</taxon>
        <taxon>Anaerocolumna</taxon>
    </lineage>
</organism>
<keyword evidence="2" id="KW-1185">Reference proteome</keyword>
<dbReference type="EMBL" id="AP023368">
    <property type="protein sequence ID" value="BCJ98085.1"/>
    <property type="molecule type" value="Genomic_DNA"/>
</dbReference>
<dbReference type="Proteomes" id="UP000515703">
    <property type="component" value="Chromosome"/>
</dbReference>
<dbReference type="KEGG" id="acht:bsdcttw_11260"/>
<reference evidence="1 2" key="2">
    <citation type="submission" date="2020-08" db="EMBL/GenBank/DDBJ databases">
        <authorList>
            <person name="Ueki A."/>
            <person name="Tonouchi A."/>
        </authorList>
    </citation>
    <scope>NUCLEOTIDE SEQUENCE [LARGE SCALE GENOMIC DNA]</scope>
    <source>
        <strain evidence="1 2">CTTW</strain>
    </source>
</reference>
<gene>
    <name evidence="1" type="ORF">bsdcttw_11260</name>
</gene>
<protein>
    <recommendedName>
        <fullName evidence="3">Phage protein</fullName>
    </recommendedName>
</protein>
<name>A0A7I8DM41_9FIRM</name>
<evidence type="ECO:0008006" key="3">
    <source>
        <dbReference type="Google" id="ProtNLM"/>
    </source>
</evidence>
<evidence type="ECO:0000313" key="1">
    <source>
        <dbReference type="EMBL" id="BCJ98085.1"/>
    </source>
</evidence>
<proteinExistence type="predicted"/>
<dbReference type="RefSeq" id="WP_185258439.1">
    <property type="nucleotide sequence ID" value="NZ_AP023368.1"/>
</dbReference>
<accession>A0A7I8DM41</accession>
<evidence type="ECO:0000313" key="2">
    <source>
        <dbReference type="Proteomes" id="UP000515703"/>
    </source>
</evidence>
<dbReference type="AlphaFoldDB" id="A0A7I8DM41"/>
<reference evidence="1 2" key="1">
    <citation type="submission" date="2020-08" db="EMBL/GenBank/DDBJ databases">
        <title>Draft genome sequencing of an Anaerocolumna strain isolated from anoxic soil subjected to BSD treatment.</title>
        <authorList>
            <person name="Uek A."/>
            <person name="Tonouchi A."/>
        </authorList>
    </citation>
    <scope>NUCLEOTIDE SEQUENCE [LARGE SCALE GENOMIC DNA]</scope>
    <source>
        <strain evidence="1 2">CTTW</strain>
    </source>
</reference>